<evidence type="ECO:0000313" key="9">
    <source>
        <dbReference type="Ensembl" id="ENSONIP00000026118.2"/>
    </source>
</evidence>
<dbReference type="GeneTree" id="ENSGT00940000154938"/>
<dbReference type="Gene3D" id="3.40.309.10">
    <property type="entry name" value="Aldehyde Dehydrogenase, Chain A, domain 2"/>
    <property type="match status" value="2"/>
</dbReference>
<evidence type="ECO:0000256" key="2">
    <source>
        <dbReference type="ARBA" id="ARBA00011881"/>
    </source>
</evidence>
<evidence type="ECO:0000313" key="10">
    <source>
        <dbReference type="Proteomes" id="UP000005207"/>
    </source>
</evidence>
<comment type="similarity">
    <text evidence="1 7">Belongs to the aldehyde dehydrogenase family.</text>
</comment>
<dbReference type="InterPro" id="IPR016161">
    <property type="entry name" value="Ald_DH/histidinol_DH"/>
</dbReference>
<dbReference type="EC" id="1.2.1.3" evidence="5"/>
<dbReference type="InterPro" id="IPR016163">
    <property type="entry name" value="Ald_DH_C"/>
</dbReference>
<protein>
    <recommendedName>
        <fullName evidence="5">aldehyde dehydrogenase (NAD(+))</fullName>
        <ecNumber evidence="5">1.2.1.3</ecNumber>
    </recommendedName>
</protein>
<feature type="active site" evidence="6">
    <location>
        <position position="299"/>
    </location>
</feature>
<dbReference type="CDD" id="cd07130">
    <property type="entry name" value="ALDH_F7_AASADH"/>
    <property type="match status" value="1"/>
</dbReference>
<dbReference type="SUPFAM" id="SSF53720">
    <property type="entry name" value="ALDH-like"/>
    <property type="match status" value="1"/>
</dbReference>
<reference evidence="10" key="1">
    <citation type="submission" date="2012-01" db="EMBL/GenBank/DDBJ databases">
        <title>The Genome Sequence of Oreochromis niloticus (Nile Tilapia).</title>
        <authorList>
            <consortium name="Broad Institute Genome Assembly Team"/>
            <consortium name="Broad Institute Sequencing Platform"/>
            <person name="Di Palma F."/>
            <person name="Johnson J."/>
            <person name="Lander E.S."/>
            <person name="Lindblad-Toh K."/>
        </authorList>
    </citation>
    <scope>NUCLEOTIDE SEQUENCE [LARGE SCALE GENOMIC DNA]</scope>
</reference>
<keyword evidence="4" id="KW-0520">NAD</keyword>
<dbReference type="Gene3D" id="3.40.605.10">
    <property type="entry name" value="Aldehyde Dehydrogenase, Chain A, domain 1"/>
    <property type="match status" value="2"/>
</dbReference>
<dbReference type="InParanoid" id="I3KYC1"/>
<dbReference type="PANTHER" id="PTHR43521">
    <property type="entry name" value="ALPHA-AMINOADIPIC SEMIALDEHYDE DEHYDROGENASE"/>
    <property type="match status" value="1"/>
</dbReference>
<accession>I3KYC1</accession>
<dbReference type="InterPro" id="IPR029510">
    <property type="entry name" value="Ald_DH_CS_GLU"/>
</dbReference>
<dbReference type="HOGENOM" id="CLU_005391_1_2_1"/>
<dbReference type="Ensembl" id="ENSONIT00000026140.2">
    <property type="protein sequence ID" value="ENSONIP00000026118.2"/>
    <property type="gene ID" value="ENSONIG00000020814.2"/>
</dbReference>
<gene>
    <name evidence="9" type="primary">ALDH7A1</name>
    <name evidence="9" type="synonym">aldh7a1</name>
</gene>
<evidence type="ECO:0000256" key="7">
    <source>
        <dbReference type="RuleBase" id="RU003345"/>
    </source>
</evidence>
<evidence type="ECO:0000256" key="5">
    <source>
        <dbReference type="ARBA" id="ARBA00024226"/>
    </source>
</evidence>
<proteinExistence type="inferred from homology"/>
<comment type="subunit">
    <text evidence="2">Homotetramer.</text>
</comment>
<dbReference type="PANTHER" id="PTHR43521:SF1">
    <property type="entry name" value="ALPHA-AMINOADIPIC SEMIALDEHYDE DEHYDROGENASE"/>
    <property type="match status" value="1"/>
</dbReference>
<feature type="domain" description="Aldehyde dehydrogenase" evidence="8">
    <location>
        <begin position="67"/>
        <end position="402"/>
    </location>
</feature>
<evidence type="ECO:0000256" key="6">
    <source>
        <dbReference type="PROSITE-ProRule" id="PRU10007"/>
    </source>
</evidence>
<evidence type="ECO:0000259" key="8">
    <source>
        <dbReference type="Pfam" id="PF00171"/>
    </source>
</evidence>
<dbReference type="FunFam" id="3.40.605.10:FF:000015">
    <property type="entry name" value="alpha-aminoadipic semialdehyde dehydrogenase"/>
    <property type="match status" value="1"/>
</dbReference>
<dbReference type="AlphaFoldDB" id="I3KYC1"/>
<keyword evidence="10" id="KW-1185">Reference proteome</keyword>
<dbReference type="InterPro" id="IPR016162">
    <property type="entry name" value="Ald_DH_N"/>
</dbReference>
<dbReference type="PROSITE" id="PS00687">
    <property type="entry name" value="ALDEHYDE_DEHYDR_GLU"/>
    <property type="match status" value="1"/>
</dbReference>
<reference evidence="9" key="2">
    <citation type="submission" date="2025-08" db="UniProtKB">
        <authorList>
            <consortium name="Ensembl"/>
        </authorList>
    </citation>
    <scope>IDENTIFICATION</scope>
</reference>
<keyword evidence="3 7" id="KW-0560">Oxidoreductase</keyword>
<organism evidence="9 10">
    <name type="scientific">Oreochromis niloticus</name>
    <name type="common">Nile tilapia</name>
    <name type="synonym">Tilapia nilotica</name>
    <dbReference type="NCBI Taxonomy" id="8128"/>
    <lineage>
        <taxon>Eukaryota</taxon>
        <taxon>Metazoa</taxon>
        <taxon>Chordata</taxon>
        <taxon>Craniata</taxon>
        <taxon>Vertebrata</taxon>
        <taxon>Euteleostomi</taxon>
        <taxon>Actinopterygii</taxon>
        <taxon>Neopterygii</taxon>
        <taxon>Teleostei</taxon>
        <taxon>Neoteleostei</taxon>
        <taxon>Acanthomorphata</taxon>
        <taxon>Ovalentaria</taxon>
        <taxon>Cichlomorphae</taxon>
        <taxon>Cichliformes</taxon>
        <taxon>Cichlidae</taxon>
        <taxon>African cichlids</taxon>
        <taxon>Pseudocrenilabrinae</taxon>
        <taxon>Oreochromini</taxon>
        <taxon>Oreochromis</taxon>
    </lineage>
</organism>
<reference evidence="9" key="3">
    <citation type="submission" date="2025-09" db="UniProtKB">
        <authorList>
            <consortium name="Ensembl"/>
        </authorList>
    </citation>
    <scope>IDENTIFICATION</scope>
</reference>
<dbReference type="Proteomes" id="UP000005207">
    <property type="component" value="Linkage group LG23"/>
</dbReference>
<feature type="domain" description="Aldehyde dehydrogenase" evidence="8">
    <location>
        <begin position="403"/>
        <end position="486"/>
    </location>
</feature>
<dbReference type="InterPro" id="IPR015590">
    <property type="entry name" value="Aldehyde_DH_dom"/>
</dbReference>
<dbReference type="eggNOG" id="KOG2453">
    <property type="taxonomic scope" value="Eukaryota"/>
</dbReference>
<dbReference type="OMA" id="DAWKVYM"/>
<dbReference type="Pfam" id="PF00171">
    <property type="entry name" value="Aldedh"/>
    <property type="match status" value="2"/>
</dbReference>
<evidence type="ECO:0000256" key="3">
    <source>
        <dbReference type="ARBA" id="ARBA00023002"/>
    </source>
</evidence>
<dbReference type="STRING" id="8128.ENSONIP00000026118"/>
<dbReference type="GO" id="GO:0004029">
    <property type="term" value="F:aldehyde dehydrogenase (NAD+) activity"/>
    <property type="evidence" value="ECO:0007669"/>
    <property type="project" value="UniProtKB-EC"/>
</dbReference>
<dbReference type="InterPro" id="IPR044638">
    <property type="entry name" value="ALDH7A1-like"/>
</dbReference>
<sequence>MQRCLTLTLARHTRLLLRSKFALVQCQQWVAMSSLLINQPKYVWLKELGLSEDNPGVYNGSWGGSGEVITSYCPANNEPIARVTQATLAEYEETVQKTKEAWKLWADIPAPKRGEIVRQIGDALRKKIKVLGSLVSLEMGKIYVEGVGEVQEYVDVCDYAVGLSRMIGGPILPSERPGHALIEQWNPVGLVGIITAFNFPVAVYGWNNAIALTCGNVCLWKGAPTTPLTSVAVTKIVAEVLEQNNLPGAICSMTCGGADIGTAMAKDERVDLLSFTGSTHVGKMVAMMVQERFGRKLLELGGNNAIIVFEDADLNLVVPSAVFASVGTAGQRCTTTRRLMLHESVHDTVVERLAKAYKQVRIGDPWDPSTLYGPLHTKQAVEQYLAAIEQAKQQGGTVVCGGKFKTEEEAFAWNNEVKQGLSSSIFTKDLGRVFRWLGPKGSDCGIVNVNIPTSGAEIGGAFGGEKHTGGGRESGSDSWKQYMRRSTCTINYSKDLPLAQGIKFE</sequence>
<name>I3KYC1_ORENI</name>
<evidence type="ECO:0000256" key="4">
    <source>
        <dbReference type="ARBA" id="ARBA00023027"/>
    </source>
</evidence>
<evidence type="ECO:0000256" key="1">
    <source>
        <dbReference type="ARBA" id="ARBA00009986"/>
    </source>
</evidence>